<accession>A0A9W8MDD5</accession>
<evidence type="ECO:0000313" key="2">
    <source>
        <dbReference type="Proteomes" id="UP001140091"/>
    </source>
</evidence>
<dbReference type="AlphaFoldDB" id="A0A9W8MDD5"/>
<dbReference type="Proteomes" id="UP001140091">
    <property type="component" value="Unassembled WGS sequence"/>
</dbReference>
<keyword evidence="2" id="KW-1185">Reference proteome</keyword>
<proteinExistence type="predicted"/>
<name>A0A9W8MDD5_9AGAR</name>
<organism evidence="1 2">
    <name type="scientific">Candolleomyces eurysporus</name>
    <dbReference type="NCBI Taxonomy" id="2828524"/>
    <lineage>
        <taxon>Eukaryota</taxon>
        <taxon>Fungi</taxon>
        <taxon>Dikarya</taxon>
        <taxon>Basidiomycota</taxon>
        <taxon>Agaricomycotina</taxon>
        <taxon>Agaricomycetes</taxon>
        <taxon>Agaricomycetidae</taxon>
        <taxon>Agaricales</taxon>
        <taxon>Agaricineae</taxon>
        <taxon>Psathyrellaceae</taxon>
        <taxon>Candolleomyces</taxon>
    </lineage>
</organism>
<gene>
    <name evidence="1" type="ORF">H1R20_g12548</name>
</gene>
<sequence>MAVTHARNSGCSLLALDFNTVCNCAIAYRMKVPTKVSVSNESAPEMRQKDETYYWDMACFSVSAANLTRSLLLQGTLALMHYES</sequence>
<dbReference type="EMBL" id="JANBPK010001216">
    <property type="protein sequence ID" value="KAJ2924519.1"/>
    <property type="molecule type" value="Genomic_DNA"/>
</dbReference>
<comment type="caution">
    <text evidence="1">The sequence shown here is derived from an EMBL/GenBank/DDBJ whole genome shotgun (WGS) entry which is preliminary data.</text>
</comment>
<protein>
    <submittedName>
        <fullName evidence="1">Uncharacterized protein</fullName>
    </submittedName>
</protein>
<feature type="non-terminal residue" evidence="1">
    <location>
        <position position="84"/>
    </location>
</feature>
<evidence type="ECO:0000313" key="1">
    <source>
        <dbReference type="EMBL" id="KAJ2924519.1"/>
    </source>
</evidence>
<reference evidence="1" key="1">
    <citation type="submission" date="2022-06" db="EMBL/GenBank/DDBJ databases">
        <title>Genome Sequence of Candolleomyces eurysporus.</title>
        <authorList>
            <person name="Buettner E."/>
        </authorList>
    </citation>
    <scope>NUCLEOTIDE SEQUENCE</scope>
    <source>
        <strain evidence="1">VTCC 930004</strain>
    </source>
</reference>